<gene>
    <name evidence="1" type="ORF">LEP1GSC195_1394</name>
</gene>
<reference evidence="1" key="1">
    <citation type="submission" date="2013-04" db="EMBL/GenBank/DDBJ databases">
        <authorList>
            <person name="Harkins D.M."/>
            <person name="Durkin A.S."/>
            <person name="Brinkac L.M."/>
            <person name="Haft D.H."/>
            <person name="Selengut J.D."/>
            <person name="Sanka R."/>
            <person name="DePew J."/>
            <person name="Purushe J."/>
            <person name="Galloway R.L."/>
            <person name="Vinetz J.M."/>
            <person name="Sutton G.G."/>
            <person name="Nierman W.C."/>
            <person name="Fouts D.E."/>
        </authorList>
    </citation>
    <scope>NUCLEOTIDE SEQUENCE [LARGE SCALE GENOMIC DNA]</scope>
    <source>
        <strain evidence="1">CDC</strain>
    </source>
</reference>
<dbReference type="Proteomes" id="UP000013984">
    <property type="component" value="Unassembled WGS sequence"/>
</dbReference>
<comment type="caution">
    <text evidence="1">The sequence shown here is derived from an EMBL/GenBank/DDBJ whole genome shotgun (WGS) entry which is preliminary data.</text>
</comment>
<sequence>MKFEKRILGKEFYTYDPNINCTHDDLRSLLKKYSRLEILRTIANFSAQIFNNNNILNFSSIPLTNDILLTAAEYTIKYANLSENKIIPENDLKLFFRMCHKFSNSKIVEKTQNHEEILINYSYKQFIFQENLLSQFARSHYIYTNLWERVECENKIDILKEIESILGLRYEIALFFTYASVGNKDGYLFEYDKKTIDGLNKATSLQINISDHQKYLKWASETYSYFDKYDGLMSPFVFYPIINTQTKPPGVNSEVYIIVNHHLLYDKITNNLYFQLAEKFDLGNGKNQFKVNFGYVFQEYIGEILKFHFHNWTVHSEINYLKAKKEKNDTVDWLITKENKMILIEVKQSSIFLESKINCKISDIKKDLEKTLAKGVRQLKKTKTDILSKKYKELSKFEHINQFQYVIVTNDRFYYSNYIGKNSIKEIIPDIDFDFHIISVNELEILLSEQKESESFFDLLTYKSLEFPLIDFKEFLFSIFPNGNNHPKFLSEYYSNFFNKISLNIQLIDK</sequence>
<dbReference type="EMBL" id="AOGZ02000019">
    <property type="protein sequence ID" value="EOQ94802.1"/>
    <property type="molecule type" value="Genomic_DNA"/>
</dbReference>
<name>R8ZY94_9LEPT</name>
<dbReference type="AlphaFoldDB" id="R8ZY94"/>
<keyword evidence="2" id="KW-1185">Reference proteome</keyword>
<protein>
    <recommendedName>
        <fullName evidence="3">NERD domain-containing protein</fullName>
    </recommendedName>
</protein>
<accession>R8ZY94</accession>
<dbReference type="RefSeq" id="WP_015683084.1">
    <property type="nucleotide sequence ID" value="NZ_AOGZ02000019.1"/>
</dbReference>
<evidence type="ECO:0008006" key="3">
    <source>
        <dbReference type="Google" id="ProtNLM"/>
    </source>
</evidence>
<organism evidence="1 2">
    <name type="scientific">Leptospira wolbachii serovar Codice str. CDC</name>
    <dbReference type="NCBI Taxonomy" id="1218599"/>
    <lineage>
        <taxon>Bacteria</taxon>
        <taxon>Pseudomonadati</taxon>
        <taxon>Spirochaetota</taxon>
        <taxon>Spirochaetia</taxon>
        <taxon>Leptospirales</taxon>
        <taxon>Leptospiraceae</taxon>
        <taxon>Leptospira</taxon>
    </lineage>
</organism>
<evidence type="ECO:0000313" key="2">
    <source>
        <dbReference type="Proteomes" id="UP000013984"/>
    </source>
</evidence>
<dbReference type="OrthoDB" id="3328874at2"/>
<proteinExistence type="predicted"/>
<evidence type="ECO:0000313" key="1">
    <source>
        <dbReference type="EMBL" id="EOQ94802.1"/>
    </source>
</evidence>
<dbReference type="STRING" id="1218599.LEP1GSC195_1394"/>